<gene>
    <name evidence="6" type="primary">LOC117576908</name>
</gene>
<name>A0A9C6T9P7_DROAB</name>
<dbReference type="AlphaFoldDB" id="A0A9C6T9P7"/>
<dbReference type="Proteomes" id="UP000515160">
    <property type="component" value="Chromosome 2R"/>
</dbReference>
<dbReference type="InterPro" id="IPR011021">
    <property type="entry name" value="Arrestin-like_N"/>
</dbReference>
<accession>A0A9C6T9P7</accession>
<dbReference type="InterPro" id="IPR014756">
    <property type="entry name" value="Ig_E-set"/>
</dbReference>
<evidence type="ECO:0000256" key="2">
    <source>
        <dbReference type="ARBA" id="ARBA00022606"/>
    </source>
</evidence>
<keyword evidence="2" id="KW-0716">Sensory transduction</keyword>
<dbReference type="GO" id="GO:0005737">
    <property type="term" value="C:cytoplasm"/>
    <property type="evidence" value="ECO:0007669"/>
    <property type="project" value="TreeGrafter"/>
</dbReference>
<dbReference type="PANTHER" id="PTHR11188">
    <property type="entry name" value="ARRESTIN DOMAIN CONTAINING PROTEIN"/>
    <property type="match status" value="1"/>
</dbReference>
<feature type="region of interest" description="Disordered" evidence="3">
    <location>
        <begin position="307"/>
        <end position="348"/>
    </location>
</feature>
<evidence type="ECO:0000259" key="4">
    <source>
        <dbReference type="SMART" id="SM01017"/>
    </source>
</evidence>
<dbReference type="Pfam" id="PF00339">
    <property type="entry name" value="Arrestin_N"/>
    <property type="match status" value="1"/>
</dbReference>
<dbReference type="InterPro" id="IPR050357">
    <property type="entry name" value="Arrestin_domain-protein"/>
</dbReference>
<dbReference type="SMART" id="SM01017">
    <property type="entry name" value="Arrestin_C"/>
    <property type="match status" value="1"/>
</dbReference>
<organism evidence="5 6">
    <name type="scientific">Drosophila albomicans</name>
    <name type="common">Fruit fly</name>
    <dbReference type="NCBI Taxonomy" id="7291"/>
    <lineage>
        <taxon>Eukaryota</taxon>
        <taxon>Metazoa</taxon>
        <taxon>Ecdysozoa</taxon>
        <taxon>Arthropoda</taxon>
        <taxon>Hexapoda</taxon>
        <taxon>Insecta</taxon>
        <taxon>Pterygota</taxon>
        <taxon>Neoptera</taxon>
        <taxon>Endopterygota</taxon>
        <taxon>Diptera</taxon>
        <taxon>Brachycera</taxon>
        <taxon>Muscomorpha</taxon>
        <taxon>Ephydroidea</taxon>
        <taxon>Drosophilidae</taxon>
        <taxon>Drosophila</taxon>
    </lineage>
</organism>
<dbReference type="SUPFAM" id="SSF81296">
    <property type="entry name" value="E set domains"/>
    <property type="match status" value="2"/>
</dbReference>
<dbReference type="RefSeq" id="XP_051862447.1">
    <property type="nucleotide sequence ID" value="XM_052006487.1"/>
</dbReference>
<feature type="compositionally biased region" description="Polar residues" evidence="3">
    <location>
        <begin position="318"/>
        <end position="348"/>
    </location>
</feature>
<sequence length="348" mass="39104">MPTRCSVQFARDNSTFYSGEELKGQFVLCTTEEININSIYILLTGEGRVYPFENTSSPMVKGVESYLNTHVDCVGGRKLPAGTYNYSFNFMLPLRCPSSCEASIGSISYQISLVIDRHRHSDEVFKETINVIQPYNLNRYRDLKIPIENEYIKSLCCWPFSSGPVSLSLTIPFGGYVPGEKINCTVCIDNQAVGDDLHNVQLSLKQIMRFSTTAPEGFSREREHEYLLTSCILTECVNRLSKRLLNGSLQVPSVPPSTRKRQIIEIRYVVTISMKHGYCSNWNIDTPIVIGTKSLMKSIQIPITETAPIAETEWEPQTPDTPAETTEPSAQSLDNCETNTLEMNNVNP</sequence>
<evidence type="ECO:0000313" key="5">
    <source>
        <dbReference type="Proteomes" id="UP000515160"/>
    </source>
</evidence>
<evidence type="ECO:0000256" key="1">
    <source>
        <dbReference type="ARBA" id="ARBA00005298"/>
    </source>
</evidence>
<dbReference type="InterPro" id="IPR011022">
    <property type="entry name" value="Arrestin_C-like"/>
</dbReference>
<feature type="domain" description="Arrestin C-terminal-like" evidence="4">
    <location>
        <begin position="161"/>
        <end position="295"/>
    </location>
</feature>
<evidence type="ECO:0000313" key="6">
    <source>
        <dbReference type="RefSeq" id="XP_051862447.1"/>
    </source>
</evidence>
<comment type="similarity">
    <text evidence="1">Belongs to the arrestin family.</text>
</comment>
<keyword evidence="5" id="KW-1185">Reference proteome</keyword>
<protein>
    <submittedName>
        <fullName evidence="6">Arrestin domain-containing protein 1-like</fullName>
    </submittedName>
</protein>
<reference evidence="6" key="1">
    <citation type="submission" date="2025-08" db="UniProtKB">
        <authorList>
            <consortium name="RefSeq"/>
        </authorList>
    </citation>
    <scope>IDENTIFICATION</scope>
    <source>
        <strain evidence="6">15112-1751.03</strain>
        <tissue evidence="6">Whole Adult</tissue>
    </source>
</reference>
<dbReference type="Pfam" id="PF02752">
    <property type="entry name" value="Arrestin_C"/>
    <property type="match status" value="1"/>
</dbReference>
<dbReference type="OrthoDB" id="2333384at2759"/>
<proteinExistence type="inferred from homology"/>
<dbReference type="InterPro" id="IPR014752">
    <property type="entry name" value="Arrestin-like_C"/>
</dbReference>
<dbReference type="PANTHER" id="PTHR11188:SF167">
    <property type="entry name" value="ARRESTIN C-TERMINAL-LIKE DOMAIN-CONTAINING PROTEIN-RELATED"/>
    <property type="match status" value="1"/>
</dbReference>
<dbReference type="GO" id="GO:0015031">
    <property type="term" value="P:protein transport"/>
    <property type="evidence" value="ECO:0007669"/>
    <property type="project" value="TreeGrafter"/>
</dbReference>
<dbReference type="Gene3D" id="2.60.40.640">
    <property type="match status" value="2"/>
</dbReference>
<evidence type="ECO:0000256" key="3">
    <source>
        <dbReference type="SAM" id="MobiDB-lite"/>
    </source>
</evidence>
<dbReference type="GeneID" id="117576908"/>